<dbReference type="RefSeq" id="WP_150064781.1">
    <property type="nucleotide sequence ID" value="NZ_JBEPDJ010000014.1"/>
</dbReference>
<dbReference type="GO" id="GO:0009239">
    <property type="term" value="P:enterobactin biosynthetic process"/>
    <property type="evidence" value="ECO:0007669"/>
    <property type="project" value="InterPro"/>
</dbReference>
<evidence type="ECO:0000259" key="5">
    <source>
        <dbReference type="Pfam" id="PF17837"/>
    </source>
</evidence>
<dbReference type="InterPro" id="IPR008278">
    <property type="entry name" value="4-PPantetheinyl_Trfase_dom"/>
</dbReference>
<feature type="binding site" evidence="2">
    <location>
        <position position="105"/>
    </location>
    <ligand>
        <name>CoA</name>
        <dbReference type="ChEBI" id="CHEBI:57287"/>
    </ligand>
</feature>
<dbReference type="SUPFAM" id="SSF56214">
    <property type="entry name" value="4'-phosphopantetheinyl transferase"/>
    <property type="match status" value="1"/>
</dbReference>
<keyword evidence="3" id="KW-0460">Magnesium</keyword>
<feature type="binding site" evidence="3">
    <location>
        <position position="106"/>
    </location>
    <ligand>
        <name>Mg(2+)</name>
        <dbReference type="ChEBI" id="CHEBI:18420"/>
    </ligand>
</feature>
<dbReference type="InterPro" id="IPR037143">
    <property type="entry name" value="4-PPantetheinyl_Trfase_dom_sf"/>
</dbReference>
<dbReference type="GO" id="GO:0005886">
    <property type="term" value="C:plasma membrane"/>
    <property type="evidence" value="ECO:0007669"/>
    <property type="project" value="TreeGrafter"/>
</dbReference>
<dbReference type="Pfam" id="PF17837">
    <property type="entry name" value="4PPT_N"/>
    <property type="match status" value="1"/>
</dbReference>
<dbReference type="SMR" id="A0A5M7CID3"/>
<feature type="binding site" evidence="2">
    <location>
        <position position="164"/>
    </location>
    <ligand>
        <name>CoA</name>
        <dbReference type="ChEBI" id="CHEBI:57287"/>
    </ligand>
</feature>
<proteinExistence type="predicted"/>
<feature type="binding site" evidence="2">
    <location>
        <position position="39"/>
    </location>
    <ligand>
        <name>CoA</name>
        <dbReference type="ChEBI" id="CHEBI:57287"/>
    </ligand>
</feature>
<dbReference type="InterPro" id="IPR041354">
    <property type="entry name" value="4PPT_N"/>
</dbReference>
<dbReference type="OrthoDB" id="8210607at2"/>
<keyword evidence="1 6" id="KW-0808">Transferase</keyword>
<feature type="binding site" evidence="3">
    <location>
        <position position="105"/>
    </location>
    <ligand>
        <name>Mg(2+)</name>
        <dbReference type="ChEBI" id="CHEBI:18420"/>
    </ligand>
</feature>
<dbReference type="PRINTS" id="PR01399">
    <property type="entry name" value="ENTSNTHTASED"/>
</dbReference>
<keyword evidence="7" id="KW-1185">Reference proteome</keyword>
<dbReference type="PANTHER" id="PTHR38096:SF1">
    <property type="entry name" value="ENTEROBACTIN SYNTHASE COMPONENT D"/>
    <property type="match status" value="1"/>
</dbReference>
<protein>
    <submittedName>
        <fullName evidence="6">4'-phosphopantetheinyl transferase superfamily protein</fullName>
    </submittedName>
</protein>
<keyword evidence="3" id="KW-0479">Metal-binding</keyword>
<name>A0A5M7CID3_SACHI</name>
<feature type="binding site" evidence="3">
    <location>
        <position position="107"/>
    </location>
    <ligand>
        <name>Mg(2+)</name>
        <dbReference type="ChEBI" id="CHEBI:18420"/>
    </ligand>
</feature>
<feature type="binding site" evidence="2">
    <location>
        <position position="47"/>
    </location>
    <ligand>
        <name>CoA</name>
        <dbReference type="ChEBI" id="CHEBI:57287"/>
    </ligand>
</feature>
<dbReference type="GO" id="GO:0009366">
    <property type="term" value="C:enterobactin synthetase complex"/>
    <property type="evidence" value="ECO:0007669"/>
    <property type="project" value="InterPro"/>
</dbReference>
<sequence length="218" mass="23915">MIEQLLPDEVSCVEAFTDPPDVELFPEEEAIIARAVGKRRQEFTTGRWCAHQALSRMGIPPAPLLTGERGAPQWPEGTIGSITHCAGYRAAVVAHTEKVQSLGIDAEPHEALPDGVLDAVSLPAERAHLAELSTSDPGTHWDRILFSCKETVYKTWYPLTHEWLGFEEARLHLHPEGTFTAHLLKKGADRTGAPLTEFTGRWLVGNDLIITAIALPAT</sequence>
<dbReference type="Pfam" id="PF01648">
    <property type="entry name" value="ACPS"/>
    <property type="match status" value="1"/>
</dbReference>
<organism evidence="6 7">
    <name type="scientific">Saccharopolyspora hirsuta</name>
    <dbReference type="NCBI Taxonomy" id="1837"/>
    <lineage>
        <taxon>Bacteria</taxon>
        <taxon>Bacillati</taxon>
        <taxon>Actinomycetota</taxon>
        <taxon>Actinomycetes</taxon>
        <taxon>Pseudonocardiales</taxon>
        <taxon>Pseudonocardiaceae</taxon>
        <taxon>Saccharopolyspora</taxon>
    </lineage>
</organism>
<evidence type="ECO:0000313" key="7">
    <source>
        <dbReference type="Proteomes" id="UP000323946"/>
    </source>
</evidence>
<dbReference type="EMBL" id="VWPH01000001">
    <property type="protein sequence ID" value="KAA5838275.1"/>
    <property type="molecule type" value="Genomic_DNA"/>
</dbReference>
<dbReference type="PANTHER" id="PTHR38096">
    <property type="entry name" value="ENTEROBACTIN SYNTHASE COMPONENT D"/>
    <property type="match status" value="1"/>
</dbReference>
<gene>
    <name evidence="6" type="ORF">F1721_02175</name>
</gene>
<evidence type="ECO:0000313" key="6">
    <source>
        <dbReference type="EMBL" id="KAA5838275.1"/>
    </source>
</evidence>
<comment type="cofactor">
    <cofactor evidence="3">
        <name>Mg(2+)</name>
        <dbReference type="ChEBI" id="CHEBI:18420"/>
    </cofactor>
</comment>
<evidence type="ECO:0000259" key="4">
    <source>
        <dbReference type="Pfam" id="PF01648"/>
    </source>
</evidence>
<comment type="caution">
    <text evidence="6">The sequence shown here is derived from an EMBL/GenBank/DDBJ whole genome shotgun (WGS) entry which is preliminary data.</text>
</comment>
<dbReference type="GO" id="GO:0008897">
    <property type="term" value="F:holo-[acyl-carrier-protein] synthase activity"/>
    <property type="evidence" value="ECO:0007669"/>
    <property type="project" value="InterPro"/>
</dbReference>
<feature type="binding site" evidence="2">
    <location>
        <begin position="83"/>
        <end position="84"/>
    </location>
    <ligand>
        <name>CoA</name>
        <dbReference type="ChEBI" id="CHEBI:57287"/>
    </ligand>
</feature>
<dbReference type="Gene3D" id="3.90.470.20">
    <property type="entry name" value="4'-phosphopantetheinyl transferase domain"/>
    <property type="match status" value="1"/>
</dbReference>
<evidence type="ECO:0000256" key="1">
    <source>
        <dbReference type="ARBA" id="ARBA00022679"/>
    </source>
</evidence>
<reference evidence="6 7" key="1">
    <citation type="submission" date="2019-09" db="EMBL/GenBank/DDBJ databases">
        <title>Draft genome sequence of the thermophilic Saccharopolyspora hirsuta VKM Ac-666T.</title>
        <authorList>
            <person name="Lobastova T.G."/>
            <person name="Fokina V."/>
            <person name="Bragin E.Y."/>
            <person name="Shtratnikova V.Y."/>
            <person name="Starodumova I.P."/>
            <person name="Tarlachkov S.V."/>
            <person name="Donova M.V."/>
        </authorList>
    </citation>
    <scope>NUCLEOTIDE SEQUENCE [LARGE SCALE GENOMIC DNA]</scope>
    <source>
        <strain evidence="6 7">VKM Ac-666</strain>
    </source>
</reference>
<feature type="binding site" evidence="2">
    <location>
        <position position="150"/>
    </location>
    <ligand>
        <name>CoA</name>
        <dbReference type="ChEBI" id="CHEBI:57287"/>
    </ligand>
</feature>
<dbReference type="Proteomes" id="UP000323946">
    <property type="component" value="Unassembled WGS sequence"/>
</dbReference>
<evidence type="ECO:0000256" key="2">
    <source>
        <dbReference type="PIRSR" id="PIRSR603542-1"/>
    </source>
</evidence>
<accession>A0A5M7CID3</accession>
<dbReference type="InterPro" id="IPR003542">
    <property type="entry name" value="Enbac_synth_compD-like"/>
</dbReference>
<dbReference type="GO" id="GO:0000287">
    <property type="term" value="F:magnesium ion binding"/>
    <property type="evidence" value="ECO:0007669"/>
    <property type="project" value="InterPro"/>
</dbReference>
<feature type="domain" description="4'-phosphopantetheinyl transferase" evidence="4">
    <location>
        <begin position="101"/>
        <end position="189"/>
    </location>
</feature>
<feature type="domain" description="4'-phosphopantetheinyl transferase N-terminal" evidence="5">
    <location>
        <begin position="27"/>
        <end position="94"/>
    </location>
</feature>
<dbReference type="AlphaFoldDB" id="A0A5M7CID3"/>
<feature type="binding site" evidence="2">
    <location>
        <position position="154"/>
    </location>
    <ligand>
        <name>CoA</name>
        <dbReference type="ChEBI" id="CHEBI:57287"/>
    </ligand>
</feature>
<evidence type="ECO:0000256" key="3">
    <source>
        <dbReference type="PIRSR" id="PIRSR603542-2"/>
    </source>
</evidence>